<dbReference type="PANTHER" id="PTHR35546:SF25">
    <property type="entry name" value="F-BOX DOMAIN-CONTAINING PROTEIN"/>
    <property type="match status" value="1"/>
</dbReference>
<name>V4N8J2_EUTSA</name>
<protein>
    <submittedName>
        <fullName evidence="3">Uncharacterized protein</fullName>
    </submittedName>
</protein>
<dbReference type="Proteomes" id="UP000030689">
    <property type="component" value="Unassembled WGS sequence"/>
</dbReference>
<accession>V4N8J2</accession>
<dbReference type="Pfam" id="PF24750">
    <property type="entry name" value="b-prop_At3g26010-like"/>
    <property type="match status" value="1"/>
</dbReference>
<reference evidence="3 4" key="1">
    <citation type="journal article" date="2013" name="Front. Plant Sci.">
        <title>The Reference Genome of the Halophytic Plant Eutrema salsugineum.</title>
        <authorList>
            <person name="Yang R."/>
            <person name="Jarvis D.E."/>
            <person name="Chen H."/>
            <person name="Beilstein M.A."/>
            <person name="Grimwood J."/>
            <person name="Jenkins J."/>
            <person name="Shu S."/>
            <person name="Prochnik S."/>
            <person name="Xin M."/>
            <person name="Ma C."/>
            <person name="Schmutz J."/>
            <person name="Wing R.A."/>
            <person name="Mitchell-Olds T."/>
            <person name="Schumaker K.S."/>
            <person name="Wang X."/>
        </authorList>
    </citation>
    <scope>NUCLEOTIDE SEQUENCE [LARGE SCALE GENOMIC DNA]</scope>
</reference>
<dbReference type="STRING" id="72664.V4N8J2"/>
<evidence type="ECO:0000259" key="1">
    <source>
        <dbReference type="Pfam" id="PF00646"/>
    </source>
</evidence>
<dbReference type="InterPro" id="IPR001810">
    <property type="entry name" value="F-box_dom"/>
</dbReference>
<evidence type="ECO:0000313" key="3">
    <source>
        <dbReference type="EMBL" id="ESQ42001.1"/>
    </source>
</evidence>
<dbReference type="EMBL" id="KI517464">
    <property type="protein sequence ID" value="ESQ42001.1"/>
    <property type="molecule type" value="Genomic_DNA"/>
</dbReference>
<dbReference type="AlphaFoldDB" id="V4N8J2"/>
<dbReference type="eggNOG" id="ENOG502SX8K">
    <property type="taxonomic scope" value="Eukaryota"/>
</dbReference>
<dbReference type="InterPro" id="IPR056592">
    <property type="entry name" value="Beta-prop_At3g26010-like"/>
</dbReference>
<proteinExistence type="predicted"/>
<feature type="domain" description="F-box" evidence="1">
    <location>
        <begin position="2"/>
        <end position="34"/>
    </location>
</feature>
<gene>
    <name evidence="3" type="ORF">EUTSA_v10013759mg</name>
</gene>
<dbReference type="InterPro" id="IPR036047">
    <property type="entry name" value="F-box-like_dom_sf"/>
</dbReference>
<dbReference type="InterPro" id="IPR055290">
    <property type="entry name" value="At3g26010-like"/>
</dbReference>
<keyword evidence="4" id="KW-1185">Reference proteome</keyword>
<dbReference type="OMA" id="KVIHIPH"/>
<dbReference type="KEGG" id="eus:EUTSA_v10013759mg"/>
<dbReference type="PANTHER" id="PTHR35546">
    <property type="entry name" value="F-BOX PROTEIN INTERACTION DOMAIN PROTEIN-RELATED"/>
    <property type="match status" value="1"/>
</dbReference>
<dbReference type="Gramene" id="ESQ42001">
    <property type="protein sequence ID" value="ESQ42001"/>
    <property type="gene ID" value="EUTSA_v10013759mg"/>
</dbReference>
<dbReference type="SUPFAM" id="SSF81383">
    <property type="entry name" value="F-box domain"/>
    <property type="match status" value="1"/>
</dbReference>
<sequence>MLTEILARLPLRSISRFKSVCKTWKSTLESAYFRRLFVSVHQKSSSSWSIMGGADELIGFHGCETLGMPKSPASFIPTSFKRYYSCDFDYADSSSGLVLIRDGFDKNAHCYVGNPVLQHLVTRVDVDGVVSSFKVFRLASLEVTNDYLSCALSSFLYSSETGIWTCKIIHCPYQISNLSNINLNGTIYFSCLSEPGVLVAHDFYSESDQFRVVQFPDHSSHNKDFKTALTTSGGFVIYVRALAQKEETFFKAWRLNNDHHESWQLLWDIRLPIIGNYAPLAIHPFDNAIAYLWCQQDHHWVSCNLRTQNCTIISCNDDHQDCFIDQSVCEKRVDEIWNPRSSSLDDTVSIWFYQFVLPRWMESVPCPPQAEMMDTTSLLSYTSSTRKTRKRQ</sequence>
<evidence type="ECO:0000313" key="4">
    <source>
        <dbReference type="Proteomes" id="UP000030689"/>
    </source>
</evidence>
<feature type="domain" description="F-box protein At3g26010-like beta-propeller" evidence="2">
    <location>
        <begin position="46"/>
        <end position="366"/>
    </location>
</feature>
<evidence type="ECO:0000259" key="2">
    <source>
        <dbReference type="Pfam" id="PF24750"/>
    </source>
</evidence>
<dbReference type="Pfam" id="PF00646">
    <property type="entry name" value="F-box"/>
    <property type="match status" value="1"/>
</dbReference>
<organism evidence="3 4">
    <name type="scientific">Eutrema salsugineum</name>
    <name type="common">Saltwater cress</name>
    <name type="synonym">Sisymbrium salsugineum</name>
    <dbReference type="NCBI Taxonomy" id="72664"/>
    <lineage>
        <taxon>Eukaryota</taxon>
        <taxon>Viridiplantae</taxon>
        <taxon>Streptophyta</taxon>
        <taxon>Embryophyta</taxon>
        <taxon>Tracheophyta</taxon>
        <taxon>Spermatophyta</taxon>
        <taxon>Magnoliopsida</taxon>
        <taxon>eudicotyledons</taxon>
        <taxon>Gunneridae</taxon>
        <taxon>Pentapetalae</taxon>
        <taxon>rosids</taxon>
        <taxon>malvids</taxon>
        <taxon>Brassicales</taxon>
        <taxon>Brassicaceae</taxon>
        <taxon>Eutremeae</taxon>
        <taxon>Eutrema</taxon>
    </lineage>
</organism>